<dbReference type="KEGG" id="ffu:CLAFUR5_06662"/>
<evidence type="ECO:0000313" key="3">
    <source>
        <dbReference type="Proteomes" id="UP000756132"/>
    </source>
</evidence>
<dbReference type="CDD" id="cd18186">
    <property type="entry name" value="BTB_POZ_ZBTB_KLHL-like"/>
    <property type="match status" value="1"/>
</dbReference>
<gene>
    <name evidence="2" type="ORF">CLAFUR5_06662</name>
</gene>
<dbReference type="GeneID" id="71986540"/>
<dbReference type="EMBL" id="CP090168">
    <property type="protein sequence ID" value="UJO19007.1"/>
    <property type="molecule type" value="Genomic_DNA"/>
</dbReference>
<sequence length="372" mass="42209">MESLIQSMSKVLIDPKYADLEIRCGGKRYAVHRVVVCNHSKVLARECDGNFKEAQSRVIEHGMYDARAVDRMLQFMYRGDYVLDTVVPCVSTLDTGAEESQGVPMWDGARLLTQDANEDRDREQPSPPKDIETTEDPLIAHVFVYAIADYYEIQELKDVALQKFTKEQLARKTIGAEELLQVARILYEHTSTEAIALRAQLLDLSYRHPTAAVESEVFMKAVAGQQELQEYSADFMSELVRRHRVEREEDAKSHQEAVKKVKQDLGRAHNLATNNAATVHLQEKQRLEARLSHEAADYAILKSSRDTAQKQIAQLLAVSTMKTCKLCAFGTEFDTFLNVTDYCAQCRSCKKRNVLPVAEQPALFFFKPTVTR</sequence>
<protein>
    <recommendedName>
        <fullName evidence="1">BTB domain-containing protein</fullName>
    </recommendedName>
</protein>
<dbReference type="InterPro" id="IPR011333">
    <property type="entry name" value="SKP1/BTB/POZ_sf"/>
</dbReference>
<reference evidence="2" key="2">
    <citation type="journal article" date="2022" name="Microb. Genom.">
        <title>A chromosome-scale genome assembly of the tomato pathogen Cladosporium fulvum reveals a compartmentalized genome architecture and the presence of a dispensable chromosome.</title>
        <authorList>
            <person name="Zaccaron A.Z."/>
            <person name="Chen L.H."/>
            <person name="Samaras A."/>
            <person name="Stergiopoulos I."/>
        </authorList>
    </citation>
    <scope>NUCLEOTIDE SEQUENCE</scope>
    <source>
        <strain evidence="2">Race5_Kim</strain>
    </source>
</reference>
<evidence type="ECO:0000259" key="1">
    <source>
        <dbReference type="PROSITE" id="PS50097"/>
    </source>
</evidence>
<accession>A0A9Q8PAS2</accession>
<feature type="domain" description="BTB" evidence="1">
    <location>
        <begin position="18"/>
        <end position="85"/>
    </location>
</feature>
<dbReference type="SUPFAM" id="SSF54695">
    <property type="entry name" value="POZ domain"/>
    <property type="match status" value="1"/>
</dbReference>
<evidence type="ECO:0000313" key="2">
    <source>
        <dbReference type="EMBL" id="UJO19007.1"/>
    </source>
</evidence>
<dbReference type="Proteomes" id="UP000756132">
    <property type="component" value="Chromosome 6"/>
</dbReference>
<dbReference type="PROSITE" id="PS50097">
    <property type="entry name" value="BTB"/>
    <property type="match status" value="1"/>
</dbReference>
<dbReference type="AlphaFoldDB" id="A0A9Q8PAS2"/>
<dbReference type="OrthoDB" id="3648668at2759"/>
<dbReference type="PANTHER" id="PTHR47843">
    <property type="entry name" value="BTB DOMAIN-CONTAINING PROTEIN-RELATED"/>
    <property type="match status" value="1"/>
</dbReference>
<dbReference type="InterPro" id="IPR000210">
    <property type="entry name" value="BTB/POZ_dom"/>
</dbReference>
<keyword evidence="3" id="KW-1185">Reference proteome</keyword>
<dbReference type="Gene3D" id="3.30.710.10">
    <property type="entry name" value="Potassium Channel Kv1.1, Chain A"/>
    <property type="match status" value="1"/>
</dbReference>
<dbReference type="RefSeq" id="XP_047763373.1">
    <property type="nucleotide sequence ID" value="XM_047905810.1"/>
</dbReference>
<dbReference type="Pfam" id="PF00651">
    <property type="entry name" value="BTB"/>
    <property type="match status" value="1"/>
</dbReference>
<reference evidence="2" key="1">
    <citation type="submission" date="2021-12" db="EMBL/GenBank/DDBJ databases">
        <authorList>
            <person name="Zaccaron A."/>
            <person name="Stergiopoulos I."/>
        </authorList>
    </citation>
    <scope>NUCLEOTIDE SEQUENCE</scope>
    <source>
        <strain evidence="2">Race5_Kim</strain>
    </source>
</reference>
<name>A0A9Q8PAS2_PASFU</name>
<proteinExistence type="predicted"/>
<dbReference type="PANTHER" id="PTHR47843:SF5">
    <property type="entry name" value="BTB_POZ DOMAIN PROTEIN"/>
    <property type="match status" value="1"/>
</dbReference>
<organism evidence="2 3">
    <name type="scientific">Passalora fulva</name>
    <name type="common">Tomato leaf mold</name>
    <name type="synonym">Cladosporium fulvum</name>
    <dbReference type="NCBI Taxonomy" id="5499"/>
    <lineage>
        <taxon>Eukaryota</taxon>
        <taxon>Fungi</taxon>
        <taxon>Dikarya</taxon>
        <taxon>Ascomycota</taxon>
        <taxon>Pezizomycotina</taxon>
        <taxon>Dothideomycetes</taxon>
        <taxon>Dothideomycetidae</taxon>
        <taxon>Mycosphaerellales</taxon>
        <taxon>Mycosphaerellaceae</taxon>
        <taxon>Fulvia</taxon>
    </lineage>
</organism>